<gene>
    <name evidence="5" type="ORF">M6B38_144345</name>
</gene>
<protein>
    <submittedName>
        <fullName evidence="5">Interactor of constitutive active ROPs 2, chloroplastic-like isoform X3</fullName>
    </submittedName>
</protein>
<comment type="caution">
    <text evidence="5">The sequence shown here is derived from an EMBL/GenBank/DDBJ whole genome shotgun (WGS) entry which is preliminary data.</text>
</comment>
<name>A0AAX6FAU2_IRIPA</name>
<feature type="compositionally biased region" description="Basic and acidic residues" evidence="4">
    <location>
        <begin position="37"/>
        <end position="48"/>
    </location>
</feature>
<reference evidence="5" key="2">
    <citation type="submission" date="2023-04" db="EMBL/GenBank/DDBJ databases">
        <authorList>
            <person name="Bruccoleri R.E."/>
            <person name="Oakeley E.J."/>
            <person name="Faust A.-M."/>
            <person name="Dessus-Babus S."/>
            <person name="Altorfer M."/>
            <person name="Burckhardt D."/>
            <person name="Oertli M."/>
            <person name="Naumann U."/>
            <person name="Petersen F."/>
            <person name="Wong J."/>
        </authorList>
    </citation>
    <scope>NUCLEOTIDE SEQUENCE</scope>
    <source>
        <strain evidence="5">GSM-AAB239-AS_SAM_17_03QT</strain>
        <tissue evidence="5">Leaf</tissue>
    </source>
</reference>
<comment type="similarity">
    <text evidence="1">Belongs to the ICR family.</text>
</comment>
<feature type="coiled-coil region" evidence="3">
    <location>
        <begin position="356"/>
        <end position="417"/>
    </location>
</feature>
<dbReference type="InterPro" id="IPR029688">
    <property type="entry name" value="ICR"/>
</dbReference>
<dbReference type="EMBL" id="JANAVB010030417">
    <property type="protein sequence ID" value="KAJ6813466.1"/>
    <property type="molecule type" value="Genomic_DNA"/>
</dbReference>
<proteinExistence type="inferred from homology"/>
<dbReference type="Proteomes" id="UP001140949">
    <property type="component" value="Unassembled WGS sequence"/>
</dbReference>
<keyword evidence="6" id="KW-1185">Reference proteome</keyword>
<accession>A0AAX6FAU2</accession>
<evidence type="ECO:0000256" key="1">
    <source>
        <dbReference type="ARBA" id="ARBA00009778"/>
    </source>
</evidence>
<evidence type="ECO:0000256" key="4">
    <source>
        <dbReference type="SAM" id="MobiDB-lite"/>
    </source>
</evidence>
<feature type="coiled-coil region" evidence="3">
    <location>
        <begin position="456"/>
        <end position="483"/>
    </location>
</feature>
<sequence>MLTSNSSNSGSPEGSWRSSASTPRSKTKAAEIEPDPDTSKRRSAKDQTYRSPRVIQRCSSHVPVPEMKRSNRVTELECHIAQLQEHIKRTRYHLSLSESLKRQAQNEAEEAKKRHAVLSAKYEDSQRQLEELAASEEARTRELCVISKKMDRAWQAELEATQNHRSVDMGALNAAKNEIQRLTKQLEVAATESEAARGKQSEKVCSELRAAKQEMAETLSTIEDLKVRIRAGEENRAERESAVDRTRHQLETAKGALEALRSEELKLNESLTSVASELQKSRSQEGLLEMAVEKFQADRYGVESELERLSSELERSVMSHMEEQVKNTVEIHSAYELADRLRHESGLREAGLGSALEDTKSEIVELKEKLQAVSDTKERLEMESKVAADVARLKAEVRNKDARLQAMTEENKLLKLEIARHRMVMGEVESSRAREREAVMKLAVVSTEAESSGRRAARVSEQLDAARAVKVETEAELRRVRVQSAQWRKAAEMATDILADDDSYGESQKKWSKNMLLKKIGGMLKKEQTQT</sequence>
<dbReference type="PANTHER" id="PTHR34224">
    <property type="entry name" value="INTERACTOR OF CONSTITUTIVE ACTIVE ROPS 2, CHLOROPLASTIC-RELATED"/>
    <property type="match status" value="1"/>
</dbReference>
<keyword evidence="2 3" id="KW-0175">Coiled coil</keyword>
<feature type="region of interest" description="Disordered" evidence="4">
    <location>
        <begin position="1"/>
        <end position="66"/>
    </location>
</feature>
<evidence type="ECO:0000313" key="5">
    <source>
        <dbReference type="EMBL" id="KAJ6813466.1"/>
    </source>
</evidence>
<organism evidence="5 6">
    <name type="scientific">Iris pallida</name>
    <name type="common">Sweet iris</name>
    <dbReference type="NCBI Taxonomy" id="29817"/>
    <lineage>
        <taxon>Eukaryota</taxon>
        <taxon>Viridiplantae</taxon>
        <taxon>Streptophyta</taxon>
        <taxon>Embryophyta</taxon>
        <taxon>Tracheophyta</taxon>
        <taxon>Spermatophyta</taxon>
        <taxon>Magnoliopsida</taxon>
        <taxon>Liliopsida</taxon>
        <taxon>Asparagales</taxon>
        <taxon>Iridaceae</taxon>
        <taxon>Iridoideae</taxon>
        <taxon>Irideae</taxon>
        <taxon>Iris</taxon>
    </lineage>
</organism>
<feature type="coiled-coil region" evidence="3">
    <location>
        <begin position="172"/>
        <end position="263"/>
    </location>
</feature>
<evidence type="ECO:0000313" key="6">
    <source>
        <dbReference type="Proteomes" id="UP001140949"/>
    </source>
</evidence>
<dbReference type="PANTHER" id="PTHR34224:SF4">
    <property type="entry name" value="INTERACTOR OF CONSTITUTIVE ACTIVE ROPS 2, CHLOROPLASTIC"/>
    <property type="match status" value="1"/>
</dbReference>
<dbReference type="AlphaFoldDB" id="A0AAX6FAU2"/>
<reference evidence="5" key="1">
    <citation type="journal article" date="2023" name="GigaByte">
        <title>Genome assembly of the bearded iris, Iris pallida Lam.</title>
        <authorList>
            <person name="Bruccoleri R.E."/>
            <person name="Oakeley E.J."/>
            <person name="Faust A.M.E."/>
            <person name="Altorfer M."/>
            <person name="Dessus-Babus S."/>
            <person name="Burckhardt D."/>
            <person name="Oertli M."/>
            <person name="Naumann U."/>
            <person name="Petersen F."/>
            <person name="Wong J."/>
        </authorList>
    </citation>
    <scope>NUCLEOTIDE SEQUENCE</scope>
    <source>
        <strain evidence="5">GSM-AAB239-AS_SAM_17_03QT</strain>
    </source>
</reference>
<feature type="coiled-coil region" evidence="3">
    <location>
        <begin position="94"/>
        <end position="135"/>
    </location>
</feature>
<feature type="compositionally biased region" description="Low complexity" evidence="4">
    <location>
        <begin position="1"/>
        <end position="21"/>
    </location>
</feature>
<evidence type="ECO:0000256" key="3">
    <source>
        <dbReference type="SAM" id="Coils"/>
    </source>
</evidence>
<evidence type="ECO:0000256" key="2">
    <source>
        <dbReference type="ARBA" id="ARBA00023054"/>
    </source>
</evidence>